<dbReference type="InterPro" id="IPR036259">
    <property type="entry name" value="MFS_trans_sf"/>
</dbReference>
<keyword evidence="2" id="KW-0813">Transport</keyword>
<dbReference type="EMBL" id="CAJOBC010000472">
    <property type="protein sequence ID" value="CAF3590542.1"/>
    <property type="molecule type" value="Genomic_DNA"/>
</dbReference>
<evidence type="ECO:0000256" key="6">
    <source>
        <dbReference type="SAM" id="Phobius"/>
    </source>
</evidence>
<feature type="transmembrane region" description="Helical" evidence="6">
    <location>
        <begin position="379"/>
        <end position="398"/>
    </location>
</feature>
<sequence>MYGLYNTIKQKLNNYKQFPYQTNSKYKTKFELIRLSAVVCGIEFCYAAETAFVSPILLTIGMPVIFMTFSWCLSPLIGFFLVPALGSLSDKCKTCMGRRRPFILLYSIGILTGLLLVSNGKIIGKFLGDNYTNSYFANVTHNQTNNTLEKIVYSNQQLSDHKYGATLTVLGVLLLDLDCDACQSPSRAYLLDVTDPDQHSAGLTMFTVMAGIGGSLGYFMGGIPWEKTFLTSFLGDHVHILFTTVWIIYIVCMFVTLTASPEPDDIVPCLPLSNSRQFLVSYTSSTCLSNDDLMSSETYDNYYRRLKRQNSFKTNDDVISTISTGRIKVSYTDYLCSIIYMPSSLRWLCLTNFFCWMALVSYSLYFTDFVGQAVFGIKRVYIASQLIYSVGMLLMGILRHRIAVILLSGVAGVLYSTLFTIPYLLISKYHNSDVFEKLNKHSNTQVRGIGTDVAIVSSMVFLAQLFLSSTMGTLIHLAGSTVIVTVVAALLSTCGALSATRVLYL</sequence>
<dbReference type="EMBL" id="CAJNOK010000440">
    <property type="protein sequence ID" value="CAF0753296.1"/>
    <property type="molecule type" value="Genomic_DNA"/>
</dbReference>
<evidence type="ECO:0000256" key="2">
    <source>
        <dbReference type="ARBA" id="ARBA00022448"/>
    </source>
</evidence>
<dbReference type="SUPFAM" id="SSF103473">
    <property type="entry name" value="MFS general substrate transporter"/>
    <property type="match status" value="1"/>
</dbReference>
<feature type="transmembrane region" description="Helical" evidence="6">
    <location>
        <begin position="200"/>
        <end position="219"/>
    </location>
</feature>
<dbReference type="Proteomes" id="UP000677228">
    <property type="component" value="Unassembled WGS sequence"/>
</dbReference>
<evidence type="ECO:0000256" key="5">
    <source>
        <dbReference type="ARBA" id="ARBA00023136"/>
    </source>
</evidence>
<feature type="transmembrane region" description="Helical" evidence="6">
    <location>
        <begin position="446"/>
        <end position="467"/>
    </location>
</feature>
<keyword evidence="11" id="KW-1185">Reference proteome</keyword>
<evidence type="ECO:0000256" key="4">
    <source>
        <dbReference type="ARBA" id="ARBA00022989"/>
    </source>
</evidence>
<dbReference type="EMBL" id="CAJNOQ010000472">
    <property type="protein sequence ID" value="CAF0805200.1"/>
    <property type="molecule type" value="Genomic_DNA"/>
</dbReference>
<dbReference type="OrthoDB" id="28755at2759"/>
<dbReference type="GO" id="GO:0008506">
    <property type="term" value="F:sucrose:proton symporter activity"/>
    <property type="evidence" value="ECO:0007669"/>
    <property type="project" value="TreeGrafter"/>
</dbReference>
<feature type="transmembrane region" description="Helical" evidence="6">
    <location>
        <begin position="32"/>
        <end position="54"/>
    </location>
</feature>
<dbReference type="EMBL" id="CAJOBA010000440">
    <property type="protein sequence ID" value="CAF3532205.1"/>
    <property type="molecule type" value="Genomic_DNA"/>
</dbReference>
<feature type="transmembrane region" description="Helical" evidence="6">
    <location>
        <begin position="60"/>
        <end position="82"/>
    </location>
</feature>
<keyword evidence="3 6" id="KW-0812">Transmembrane</keyword>
<feature type="transmembrane region" description="Helical" evidence="6">
    <location>
        <begin position="240"/>
        <end position="260"/>
    </location>
</feature>
<organism evidence="8 11">
    <name type="scientific">Didymodactylos carnosus</name>
    <dbReference type="NCBI Taxonomy" id="1234261"/>
    <lineage>
        <taxon>Eukaryota</taxon>
        <taxon>Metazoa</taxon>
        <taxon>Spiralia</taxon>
        <taxon>Gnathifera</taxon>
        <taxon>Rotifera</taxon>
        <taxon>Eurotatoria</taxon>
        <taxon>Bdelloidea</taxon>
        <taxon>Philodinida</taxon>
        <taxon>Philodinidae</taxon>
        <taxon>Didymodactylos</taxon>
    </lineage>
</organism>
<feature type="transmembrane region" description="Helical" evidence="6">
    <location>
        <begin position="473"/>
        <end position="499"/>
    </location>
</feature>
<evidence type="ECO:0000256" key="1">
    <source>
        <dbReference type="ARBA" id="ARBA00004141"/>
    </source>
</evidence>
<evidence type="ECO:0000313" key="9">
    <source>
        <dbReference type="EMBL" id="CAF3532205.1"/>
    </source>
</evidence>
<dbReference type="Proteomes" id="UP000663829">
    <property type="component" value="Unassembled WGS sequence"/>
</dbReference>
<protein>
    <submittedName>
        <fullName evidence="8">Uncharacterized protein</fullName>
    </submittedName>
</protein>
<dbReference type="AlphaFoldDB" id="A0A813SVD4"/>
<reference evidence="8" key="1">
    <citation type="submission" date="2021-02" db="EMBL/GenBank/DDBJ databases">
        <authorList>
            <person name="Nowell W R."/>
        </authorList>
    </citation>
    <scope>NUCLEOTIDE SEQUENCE</scope>
</reference>
<proteinExistence type="predicted"/>
<comment type="subcellular location">
    <subcellularLocation>
        <location evidence="1">Membrane</location>
        <topology evidence="1">Multi-pass membrane protein</topology>
    </subcellularLocation>
</comment>
<comment type="caution">
    <text evidence="8">The sequence shown here is derived from an EMBL/GenBank/DDBJ whole genome shotgun (WGS) entry which is preliminary data.</text>
</comment>
<dbReference type="Proteomes" id="UP000681722">
    <property type="component" value="Unassembled WGS sequence"/>
</dbReference>
<feature type="transmembrane region" description="Helical" evidence="6">
    <location>
        <begin position="103"/>
        <end position="123"/>
    </location>
</feature>
<accession>A0A813SVD4</accession>
<evidence type="ECO:0000313" key="10">
    <source>
        <dbReference type="EMBL" id="CAF3590542.1"/>
    </source>
</evidence>
<name>A0A813SVD4_9BILA</name>
<evidence type="ECO:0000313" key="11">
    <source>
        <dbReference type="Proteomes" id="UP000663829"/>
    </source>
</evidence>
<dbReference type="PANTHER" id="PTHR19432">
    <property type="entry name" value="SUGAR TRANSPORTER"/>
    <property type="match status" value="1"/>
</dbReference>
<dbReference type="GO" id="GO:0016020">
    <property type="term" value="C:membrane"/>
    <property type="evidence" value="ECO:0007669"/>
    <property type="project" value="UniProtKB-SubCell"/>
</dbReference>
<evidence type="ECO:0000313" key="7">
    <source>
        <dbReference type="EMBL" id="CAF0753296.1"/>
    </source>
</evidence>
<keyword evidence="5 6" id="KW-0472">Membrane</keyword>
<keyword evidence="4 6" id="KW-1133">Transmembrane helix</keyword>
<dbReference type="PANTHER" id="PTHR19432:SF35">
    <property type="entry name" value="SOLUTE CARRIER FAMILY 45 MEMBER 3 ISOFORM X1"/>
    <property type="match status" value="1"/>
</dbReference>
<feature type="transmembrane region" description="Helical" evidence="6">
    <location>
        <begin position="345"/>
        <end position="367"/>
    </location>
</feature>
<gene>
    <name evidence="8" type="ORF">GPM918_LOCUS3735</name>
    <name evidence="7" type="ORF">OVA965_LOCUS2138</name>
    <name evidence="10" type="ORF">SRO942_LOCUS3735</name>
    <name evidence="9" type="ORF">TMI583_LOCUS2138</name>
</gene>
<evidence type="ECO:0000313" key="8">
    <source>
        <dbReference type="EMBL" id="CAF0805200.1"/>
    </source>
</evidence>
<feature type="transmembrane region" description="Helical" evidence="6">
    <location>
        <begin position="404"/>
        <end position="426"/>
    </location>
</feature>
<dbReference type="Proteomes" id="UP000682733">
    <property type="component" value="Unassembled WGS sequence"/>
</dbReference>
<evidence type="ECO:0000256" key="3">
    <source>
        <dbReference type="ARBA" id="ARBA00022692"/>
    </source>
</evidence>
<dbReference type="Gene3D" id="1.20.1250.20">
    <property type="entry name" value="MFS general substrate transporter like domains"/>
    <property type="match status" value="1"/>
</dbReference>